<dbReference type="InterPro" id="IPR052021">
    <property type="entry name" value="Type-I_RS_S_subunit"/>
</dbReference>
<evidence type="ECO:0000259" key="5">
    <source>
        <dbReference type="Pfam" id="PF01420"/>
    </source>
</evidence>
<protein>
    <submittedName>
        <fullName evidence="6">Type I site-specific deoxyribonuclease specificity subunit</fullName>
    </submittedName>
</protein>
<evidence type="ECO:0000256" key="3">
    <source>
        <dbReference type="ARBA" id="ARBA00023125"/>
    </source>
</evidence>
<comment type="similarity">
    <text evidence="1">Belongs to the type-I restriction system S methylase family.</text>
</comment>
<dbReference type="InterPro" id="IPR000055">
    <property type="entry name" value="Restrct_endonuc_typeI_TRD"/>
</dbReference>
<dbReference type="EMBL" id="AYYQ01000035">
    <property type="protein sequence ID" value="KRM67729.1"/>
    <property type="molecule type" value="Genomic_DNA"/>
</dbReference>
<accession>A0A0R2AKK9</accession>
<dbReference type="PANTHER" id="PTHR30408:SF12">
    <property type="entry name" value="TYPE I RESTRICTION ENZYME MJAVIII SPECIFICITY SUBUNIT"/>
    <property type="match status" value="1"/>
</dbReference>
<gene>
    <name evidence="6" type="ORF">FD06_GL000448</name>
</gene>
<sequence>MPKLRFKEFSSEWEEKKLGEISSKVNKKNKDNLIKNVLTNSAEFGVVSQQRFFDKKIANSNNINSYYISNPNSYIYNPRVSKYAKFGPISRNKLNKPGIVSPLYYVFNTQNNDLYFLDNYFYSSNWHSFVYKNGNSGARSDRISIKDSDLKRLPIKLPNIQEQTKIGEYFSKLDKLIEAQEQKVEQLKQLKRGYLQKMFPQKGAVVPRLRFRGFSGEWEEICFNDIFKEKNHMHVESIDYPLMSFVQKLGVIPKSDRYDRKALVKNMDKKYKITNYDDFIYSSNNFLSGSIGINRTGNAVISPVYSIFKIKNNFNVYYIYAMSSLKLFLYKMSKFKQGVTYGQFKIKEKDFLKIKMCISDIKEQEKIGKMFFKLDKLIELQQQKLSKLQQLKKGYLQKMFC</sequence>
<keyword evidence="4" id="KW-0175">Coiled coil</keyword>
<proteinExistence type="inferred from homology"/>
<dbReference type="GO" id="GO:0003677">
    <property type="term" value="F:DNA binding"/>
    <property type="evidence" value="ECO:0007669"/>
    <property type="project" value="UniProtKB-KW"/>
</dbReference>
<dbReference type="InterPro" id="IPR044946">
    <property type="entry name" value="Restrct_endonuc_typeI_TRD_sf"/>
</dbReference>
<dbReference type="SUPFAM" id="SSF116734">
    <property type="entry name" value="DNA methylase specificity domain"/>
    <property type="match status" value="2"/>
</dbReference>
<name>A0A0R2AKK9_9LACO</name>
<organism evidence="6 7">
    <name type="scientific">Apilactobacillus ozensis DSM 23829 = JCM 17196</name>
    <dbReference type="NCBI Taxonomy" id="1423781"/>
    <lineage>
        <taxon>Bacteria</taxon>
        <taxon>Bacillati</taxon>
        <taxon>Bacillota</taxon>
        <taxon>Bacilli</taxon>
        <taxon>Lactobacillales</taxon>
        <taxon>Lactobacillaceae</taxon>
        <taxon>Apilactobacillus</taxon>
    </lineage>
</organism>
<comment type="caution">
    <text evidence="6">The sequence shown here is derived from an EMBL/GenBank/DDBJ whole genome shotgun (WGS) entry which is preliminary data.</text>
</comment>
<evidence type="ECO:0000313" key="6">
    <source>
        <dbReference type="EMBL" id="KRM67729.1"/>
    </source>
</evidence>
<dbReference type="GO" id="GO:0009307">
    <property type="term" value="P:DNA restriction-modification system"/>
    <property type="evidence" value="ECO:0007669"/>
    <property type="project" value="UniProtKB-KW"/>
</dbReference>
<keyword evidence="3" id="KW-0238">DNA-binding</keyword>
<evidence type="ECO:0000256" key="1">
    <source>
        <dbReference type="ARBA" id="ARBA00010923"/>
    </source>
</evidence>
<dbReference type="PANTHER" id="PTHR30408">
    <property type="entry name" value="TYPE-1 RESTRICTION ENZYME ECOKI SPECIFICITY PROTEIN"/>
    <property type="match status" value="1"/>
</dbReference>
<dbReference type="Gene3D" id="3.90.220.20">
    <property type="entry name" value="DNA methylase specificity domains"/>
    <property type="match status" value="2"/>
</dbReference>
<dbReference type="STRING" id="1423781.FD06_GL000448"/>
<evidence type="ECO:0000256" key="4">
    <source>
        <dbReference type="SAM" id="Coils"/>
    </source>
</evidence>
<evidence type="ECO:0000313" key="7">
    <source>
        <dbReference type="Proteomes" id="UP000052012"/>
    </source>
</evidence>
<dbReference type="Gene3D" id="1.10.287.1120">
    <property type="entry name" value="Bipartite methylase S protein"/>
    <property type="match status" value="1"/>
</dbReference>
<keyword evidence="7" id="KW-1185">Reference proteome</keyword>
<evidence type="ECO:0000256" key="2">
    <source>
        <dbReference type="ARBA" id="ARBA00022747"/>
    </source>
</evidence>
<dbReference type="Pfam" id="PF01420">
    <property type="entry name" value="Methylase_S"/>
    <property type="match status" value="2"/>
</dbReference>
<keyword evidence="2" id="KW-0680">Restriction system</keyword>
<reference evidence="6 7" key="1">
    <citation type="journal article" date="2015" name="Genome Announc.">
        <title>Expanding the biotechnology potential of lactobacilli through comparative genomics of 213 strains and associated genera.</title>
        <authorList>
            <person name="Sun Z."/>
            <person name="Harris H.M."/>
            <person name="McCann A."/>
            <person name="Guo C."/>
            <person name="Argimon S."/>
            <person name="Zhang W."/>
            <person name="Yang X."/>
            <person name="Jeffery I.B."/>
            <person name="Cooney J.C."/>
            <person name="Kagawa T.F."/>
            <person name="Liu W."/>
            <person name="Song Y."/>
            <person name="Salvetti E."/>
            <person name="Wrobel A."/>
            <person name="Rasinkangas P."/>
            <person name="Parkhill J."/>
            <person name="Rea M.C."/>
            <person name="O'Sullivan O."/>
            <person name="Ritari J."/>
            <person name="Douillard F.P."/>
            <person name="Paul Ross R."/>
            <person name="Yang R."/>
            <person name="Briner A.E."/>
            <person name="Felis G.E."/>
            <person name="de Vos W.M."/>
            <person name="Barrangou R."/>
            <person name="Klaenhammer T.R."/>
            <person name="Caufield P.W."/>
            <person name="Cui Y."/>
            <person name="Zhang H."/>
            <person name="O'Toole P.W."/>
        </authorList>
    </citation>
    <scope>NUCLEOTIDE SEQUENCE [LARGE SCALE GENOMIC DNA]</scope>
    <source>
        <strain evidence="6 7">DSM 23829</strain>
    </source>
</reference>
<feature type="domain" description="Type I restriction modification DNA specificity" evidence="5">
    <location>
        <begin position="259"/>
        <end position="389"/>
    </location>
</feature>
<dbReference type="Proteomes" id="UP000052012">
    <property type="component" value="Unassembled WGS sequence"/>
</dbReference>
<dbReference type="PATRIC" id="fig|1423781.4.peg.460"/>
<dbReference type="AlphaFoldDB" id="A0A0R2AKK9"/>
<feature type="domain" description="Type I restriction modification DNA specificity" evidence="5">
    <location>
        <begin position="11"/>
        <end position="189"/>
    </location>
</feature>
<feature type="coiled-coil region" evidence="4">
    <location>
        <begin position="170"/>
        <end position="197"/>
    </location>
</feature>